<organism evidence="4 5">
    <name type="scientific">Albimonas donghaensis</name>
    <dbReference type="NCBI Taxonomy" id="356660"/>
    <lineage>
        <taxon>Bacteria</taxon>
        <taxon>Pseudomonadati</taxon>
        <taxon>Pseudomonadota</taxon>
        <taxon>Alphaproteobacteria</taxon>
        <taxon>Rhodobacterales</taxon>
        <taxon>Paracoccaceae</taxon>
        <taxon>Albimonas</taxon>
    </lineage>
</organism>
<dbReference type="InterPro" id="IPR051545">
    <property type="entry name" value="NAD(P)H_dehydrogenase_qn"/>
</dbReference>
<dbReference type="STRING" id="356660.SAMN05444336_101335"/>
<dbReference type="Proteomes" id="UP000199118">
    <property type="component" value="Unassembled WGS sequence"/>
</dbReference>
<dbReference type="SUPFAM" id="SSF52218">
    <property type="entry name" value="Flavoproteins"/>
    <property type="match status" value="1"/>
</dbReference>
<feature type="domain" description="Flavodoxin-like fold" evidence="3">
    <location>
        <begin position="1"/>
        <end position="186"/>
    </location>
</feature>
<name>A0A1H2RGF9_9RHOB</name>
<sequence>MRALLIYCHPSPESFNHAIAETVTDRLRRGGAEVRVLDLYGEDFDPVMTRPRWEGYDGDSPDHAALAPHVEALRWADTLVFVYPTWWYGPPAMLKGWLDRAMLPSVAFNLPEAGPITPALTHIRRLAVFTTCGASRWLTWAMGSPGRRILLRGLRSCCAPTCRRHFAAHYAMDASTPESRARHLARVIRECDRMLTGAGLRGARAPAGASAAAEAGRRALAPKGDPADA</sequence>
<keyword evidence="5" id="KW-1185">Reference proteome</keyword>
<gene>
    <name evidence="4" type="ORF">SAMN05444336_101335</name>
</gene>
<proteinExistence type="inferred from homology"/>
<evidence type="ECO:0000256" key="1">
    <source>
        <dbReference type="ARBA" id="ARBA00006252"/>
    </source>
</evidence>
<dbReference type="InterPro" id="IPR003680">
    <property type="entry name" value="Flavodoxin_fold"/>
</dbReference>
<protein>
    <submittedName>
        <fullName evidence="4">Putative NADPH-quinone reductase (Modulator of drug activity B)</fullName>
    </submittedName>
</protein>
<keyword evidence="2" id="KW-0560">Oxidoreductase</keyword>
<evidence type="ECO:0000259" key="3">
    <source>
        <dbReference type="Pfam" id="PF02525"/>
    </source>
</evidence>
<evidence type="ECO:0000313" key="5">
    <source>
        <dbReference type="Proteomes" id="UP000199118"/>
    </source>
</evidence>
<dbReference type="Pfam" id="PF02525">
    <property type="entry name" value="Flavodoxin_2"/>
    <property type="match status" value="1"/>
</dbReference>
<dbReference type="GO" id="GO:0005829">
    <property type="term" value="C:cytosol"/>
    <property type="evidence" value="ECO:0007669"/>
    <property type="project" value="TreeGrafter"/>
</dbReference>
<dbReference type="PANTHER" id="PTHR10204:SF34">
    <property type="entry name" value="NAD(P)H DEHYDROGENASE [QUINONE] 1 ISOFORM 1"/>
    <property type="match status" value="1"/>
</dbReference>
<dbReference type="OrthoDB" id="9798454at2"/>
<dbReference type="PANTHER" id="PTHR10204">
    <property type="entry name" value="NAD P H OXIDOREDUCTASE-RELATED"/>
    <property type="match status" value="1"/>
</dbReference>
<dbReference type="GO" id="GO:0003955">
    <property type="term" value="F:NAD(P)H dehydrogenase (quinone) activity"/>
    <property type="evidence" value="ECO:0007669"/>
    <property type="project" value="TreeGrafter"/>
</dbReference>
<dbReference type="RefSeq" id="WP_092679394.1">
    <property type="nucleotide sequence ID" value="NZ_FNMZ01000001.1"/>
</dbReference>
<dbReference type="EMBL" id="FNMZ01000001">
    <property type="protein sequence ID" value="SDW17904.1"/>
    <property type="molecule type" value="Genomic_DNA"/>
</dbReference>
<dbReference type="Gene3D" id="3.40.50.360">
    <property type="match status" value="1"/>
</dbReference>
<accession>A0A1H2RGF9</accession>
<dbReference type="InterPro" id="IPR029039">
    <property type="entry name" value="Flavoprotein-like_sf"/>
</dbReference>
<evidence type="ECO:0000256" key="2">
    <source>
        <dbReference type="ARBA" id="ARBA00023002"/>
    </source>
</evidence>
<comment type="similarity">
    <text evidence="1">Belongs to the NAD(P)H dehydrogenase (quinone) family.</text>
</comment>
<reference evidence="4 5" key="1">
    <citation type="submission" date="2016-10" db="EMBL/GenBank/DDBJ databases">
        <authorList>
            <person name="de Groot N.N."/>
        </authorList>
    </citation>
    <scope>NUCLEOTIDE SEQUENCE [LARGE SCALE GENOMIC DNA]</scope>
    <source>
        <strain evidence="4 5">DSM 17890</strain>
    </source>
</reference>
<evidence type="ECO:0000313" key="4">
    <source>
        <dbReference type="EMBL" id="SDW17904.1"/>
    </source>
</evidence>
<dbReference type="AlphaFoldDB" id="A0A1H2RGF9"/>